<keyword evidence="11" id="KW-1185">Reference proteome</keyword>
<feature type="region of interest" description="Disordered" evidence="8">
    <location>
        <begin position="1"/>
        <end position="20"/>
    </location>
</feature>
<feature type="transmembrane region" description="Helical" evidence="9">
    <location>
        <begin position="392"/>
        <end position="410"/>
    </location>
</feature>
<sequence>MARKLQTRPAAQASPVPLSQERAPRSVIEFFGGPRGAHASRPVDVLRSIFSVGWIFLAFAYLAKANCAAGQRGEDGVVNLNWGGNRQYTSFCYNDIVPLYGGRGLDKPGFVYAFSWQEGDLTRYMEYPVLAGMFQGVMGLIARNTYGLVDWAEIPEVGWYFALTALVLSVCWVATLRMVAELAGNRMWDTVLVAASPLVIIHAFTNWDIPSITFAVAALVAVKRGHNVLAGVLIGLGTAFKLWPLFMLGAFLVLAIRNRRWVPFLKMLLATVVAWVAVNAPIALLYPEAWREFYRLNSTRGSEWTTIYAALSRNLPVDIPISAINVFSLASFLALCAAIGVFGLRAARTPRVAEMVYLILVAFLLMNKVWSPQYSLWLLVPAVLALPSWRLILSWGLFDALLWPVLMWHMMGEDNKAIPHEFLDVAILFRDGFIIAIAVLVIRQMLGKGEDKVLRDNGRDLLAGDFAKVKANAL</sequence>
<feature type="transmembrane region" description="Helical" evidence="9">
    <location>
        <begin position="356"/>
        <end position="380"/>
    </location>
</feature>
<dbReference type="OrthoDB" id="3348156at2"/>
<dbReference type="GO" id="GO:0005886">
    <property type="term" value="C:plasma membrane"/>
    <property type="evidence" value="ECO:0007669"/>
    <property type="project" value="UniProtKB-SubCell"/>
</dbReference>
<evidence type="ECO:0000256" key="9">
    <source>
        <dbReference type="SAM" id="Phobius"/>
    </source>
</evidence>
<feature type="transmembrane region" description="Helical" evidence="9">
    <location>
        <begin position="321"/>
        <end position="344"/>
    </location>
</feature>
<feature type="transmembrane region" description="Helical" evidence="9">
    <location>
        <begin position="228"/>
        <end position="255"/>
    </location>
</feature>
<dbReference type="STRING" id="161895.CPHO_11860"/>
<proteinExistence type="inferred from homology"/>
<feature type="transmembrane region" description="Helical" evidence="9">
    <location>
        <begin position="422"/>
        <end position="442"/>
    </location>
</feature>
<evidence type="ECO:0000256" key="4">
    <source>
        <dbReference type="ARBA" id="ARBA00022692"/>
    </source>
</evidence>
<protein>
    <submittedName>
        <fullName evidence="10">Membrane protein</fullName>
    </submittedName>
</protein>
<evidence type="ECO:0000313" key="10">
    <source>
        <dbReference type="EMBL" id="APT93471.1"/>
    </source>
</evidence>
<keyword evidence="3" id="KW-0808">Transferase</keyword>
<evidence type="ECO:0000256" key="2">
    <source>
        <dbReference type="ARBA" id="ARBA00022475"/>
    </source>
</evidence>
<feature type="transmembrane region" description="Helical" evidence="9">
    <location>
        <begin position="45"/>
        <end position="63"/>
    </location>
</feature>
<gene>
    <name evidence="10" type="ORF">CPHO_11860</name>
</gene>
<comment type="similarity">
    <text evidence="7">Belongs to the glycosyltransferase 87 family.</text>
</comment>
<evidence type="ECO:0000256" key="6">
    <source>
        <dbReference type="ARBA" id="ARBA00023136"/>
    </source>
</evidence>
<dbReference type="EMBL" id="CP009249">
    <property type="protein sequence ID" value="APT93471.1"/>
    <property type="molecule type" value="Genomic_DNA"/>
</dbReference>
<dbReference type="AlphaFoldDB" id="A0A1L7D602"/>
<keyword evidence="6 9" id="KW-0472">Membrane</keyword>
<evidence type="ECO:0000256" key="1">
    <source>
        <dbReference type="ARBA" id="ARBA00004651"/>
    </source>
</evidence>
<keyword evidence="2" id="KW-1003">Cell membrane</keyword>
<evidence type="ECO:0000256" key="5">
    <source>
        <dbReference type="ARBA" id="ARBA00022989"/>
    </source>
</evidence>
<dbReference type="RefSeq" id="WP_075736094.1">
    <property type="nucleotide sequence ID" value="NZ_CP009249.1"/>
</dbReference>
<organism evidence="10 11">
    <name type="scientific">Corynebacterium phocae</name>
    <dbReference type="NCBI Taxonomy" id="161895"/>
    <lineage>
        <taxon>Bacteria</taxon>
        <taxon>Bacillati</taxon>
        <taxon>Actinomycetota</taxon>
        <taxon>Actinomycetes</taxon>
        <taxon>Mycobacteriales</taxon>
        <taxon>Corynebacteriaceae</taxon>
        <taxon>Corynebacterium</taxon>
    </lineage>
</organism>
<dbReference type="Proteomes" id="UP000185491">
    <property type="component" value="Chromosome"/>
</dbReference>
<feature type="transmembrane region" description="Helical" evidence="9">
    <location>
        <begin position="191"/>
        <end position="222"/>
    </location>
</feature>
<keyword evidence="4 9" id="KW-0812">Transmembrane</keyword>
<dbReference type="GO" id="GO:0016758">
    <property type="term" value="F:hexosyltransferase activity"/>
    <property type="evidence" value="ECO:0007669"/>
    <property type="project" value="InterPro"/>
</dbReference>
<dbReference type="KEGG" id="cpho:CPHO_11860"/>
<evidence type="ECO:0000256" key="3">
    <source>
        <dbReference type="ARBA" id="ARBA00022679"/>
    </source>
</evidence>
<feature type="transmembrane region" description="Helical" evidence="9">
    <location>
        <begin position="267"/>
        <end position="286"/>
    </location>
</feature>
<evidence type="ECO:0000256" key="7">
    <source>
        <dbReference type="ARBA" id="ARBA00024033"/>
    </source>
</evidence>
<dbReference type="InterPro" id="IPR016570">
    <property type="entry name" value="UCP010361"/>
</dbReference>
<accession>A0A1L7D602</accession>
<evidence type="ECO:0000256" key="8">
    <source>
        <dbReference type="SAM" id="MobiDB-lite"/>
    </source>
</evidence>
<keyword evidence="5 9" id="KW-1133">Transmembrane helix</keyword>
<reference evidence="10 11" key="1">
    <citation type="submission" date="2014-08" db="EMBL/GenBank/DDBJ databases">
        <title>Complete genome sequence of Corynebacterium phocae M408/89/1(T)(=DSM 44612(T)), isolated from the common seal (Phoca vitulina).</title>
        <authorList>
            <person name="Ruckert C."/>
            <person name="Albersmeier A."/>
            <person name="Winkler A."/>
            <person name="Kalinowski J."/>
        </authorList>
    </citation>
    <scope>NUCLEOTIDE SEQUENCE [LARGE SCALE GENOMIC DNA]</scope>
    <source>
        <strain evidence="10 11">M408/89/1</strain>
    </source>
</reference>
<dbReference type="InterPro" id="IPR018584">
    <property type="entry name" value="GT87"/>
</dbReference>
<comment type="subcellular location">
    <subcellularLocation>
        <location evidence="1">Cell membrane</location>
        <topology evidence="1">Multi-pass membrane protein</topology>
    </subcellularLocation>
</comment>
<dbReference type="PIRSF" id="PIRSF010361">
    <property type="entry name" value="UCP010361"/>
    <property type="match status" value="1"/>
</dbReference>
<evidence type="ECO:0000313" key="11">
    <source>
        <dbReference type="Proteomes" id="UP000185491"/>
    </source>
</evidence>
<dbReference type="Pfam" id="PF09594">
    <property type="entry name" value="GT87"/>
    <property type="match status" value="1"/>
</dbReference>
<name>A0A1L7D602_9CORY</name>
<feature type="transmembrane region" description="Helical" evidence="9">
    <location>
        <begin position="158"/>
        <end position="179"/>
    </location>
</feature>